<accession>A0A1B9I6C0</accession>
<feature type="region of interest" description="Disordered" evidence="9">
    <location>
        <begin position="148"/>
        <end position="346"/>
    </location>
</feature>
<feature type="compositionally biased region" description="Low complexity" evidence="9">
    <location>
        <begin position="1"/>
        <end position="22"/>
    </location>
</feature>
<feature type="compositionally biased region" description="Basic and acidic residues" evidence="9">
    <location>
        <begin position="105"/>
        <end position="120"/>
    </location>
</feature>
<dbReference type="PANTHER" id="PTHR41391:SF1">
    <property type="entry name" value="RESTRICTION OF TELOMERE CAPPING PROTEIN 4"/>
    <property type="match status" value="1"/>
</dbReference>
<dbReference type="PANTHER" id="PTHR41391">
    <property type="entry name" value="RESTRICTION OF TELOMERE CAPPING PROTEIN 4"/>
    <property type="match status" value="1"/>
</dbReference>
<dbReference type="RefSeq" id="XP_019012281.1">
    <property type="nucleotide sequence ID" value="XM_019154878.1"/>
</dbReference>
<feature type="compositionally biased region" description="Basic and acidic residues" evidence="9">
    <location>
        <begin position="279"/>
        <end position="294"/>
    </location>
</feature>
<keyword evidence="8" id="KW-0175">Coiled coil</keyword>
<organism evidence="11">
    <name type="scientific">Kwoniella pini CBS 10737</name>
    <dbReference type="NCBI Taxonomy" id="1296096"/>
    <lineage>
        <taxon>Eukaryota</taxon>
        <taxon>Fungi</taxon>
        <taxon>Dikarya</taxon>
        <taxon>Basidiomycota</taxon>
        <taxon>Agaricomycotina</taxon>
        <taxon>Tremellomycetes</taxon>
        <taxon>Tremellales</taxon>
        <taxon>Cryptococcaceae</taxon>
        <taxon>Kwoniella</taxon>
    </lineage>
</organism>
<evidence type="ECO:0000313" key="11">
    <source>
        <dbReference type="EMBL" id="OCF51062.1"/>
    </source>
</evidence>
<comment type="similarity">
    <text evidence="4">Belongs to the RTC4 family.</text>
</comment>
<feature type="region of interest" description="Disordered" evidence="9">
    <location>
        <begin position="1"/>
        <end position="120"/>
    </location>
</feature>
<reference evidence="12" key="4">
    <citation type="submission" date="2024-02" db="EMBL/GenBank/DDBJ databases">
        <title>Comparative genomics of Cryptococcus and Kwoniella reveals pathogenesis evolution and contrasting modes of karyotype evolution via chromosome fusion or intercentromeric recombination.</title>
        <authorList>
            <person name="Coelho M.A."/>
            <person name="David-Palma M."/>
            <person name="Shea T."/>
            <person name="Bowers K."/>
            <person name="McGinley-Smith S."/>
            <person name="Mohammad A.W."/>
            <person name="Gnirke A."/>
            <person name="Yurkov A.M."/>
            <person name="Nowrousian M."/>
            <person name="Sun S."/>
            <person name="Cuomo C.A."/>
            <person name="Heitman J."/>
        </authorList>
    </citation>
    <scope>NUCLEOTIDE SEQUENCE</scope>
    <source>
        <strain evidence="12">CBS 10737</strain>
    </source>
</reference>
<dbReference type="STRING" id="1296096.A0A1B9I6C0"/>
<dbReference type="InterPro" id="IPR039024">
    <property type="entry name" value="RTC4"/>
</dbReference>
<feature type="compositionally biased region" description="Basic and acidic residues" evidence="9">
    <location>
        <begin position="259"/>
        <end position="269"/>
    </location>
</feature>
<evidence type="ECO:0000313" key="13">
    <source>
        <dbReference type="Proteomes" id="UP000094020"/>
    </source>
</evidence>
<keyword evidence="6" id="KW-0963">Cytoplasm</keyword>
<comment type="subcellular location">
    <subcellularLocation>
        <location evidence="3">Cytoplasm</location>
    </subcellularLocation>
    <subcellularLocation>
        <location evidence="2">Nucleus</location>
    </subcellularLocation>
</comment>
<dbReference type="Proteomes" id="UP000094020">
    <property type="component" value="Chromosome 3"/>
</dbReference>
<sequence>MESFLGSSSQNSRTGSGGSTTSFFGMDPSKSRVASSVPKAHSKRVTTVSTSSKPIMKKEFPKVSSSGNGIGTKGESNINNKTSSSGGKSLGKTNSSSDDATALFRDLDSRRKDFDRRTDNIEFRIEQKKNIKSQDKDDIGNLREVTKKIFARKNEYDRDRDDNDTPRVSKSKNKSSQISSSQISSSSRSKYQPKGTRIVPLSESLQSNSDSEDEMTLGSTPPENMTEGYKEDRSRSNSPTKPPKSSHASSGKMFKKKKEIPLSKLDDVNRNLPTLKSKCRLEGHESRGKKRSSELEDEVEKSKSKIKGKGSTRRRIESFESSNEDENGRTPNANRINKYNKRASFSTSPVKDSSFLKIVEDQEHVKMLNQQSSQIQIESNRNANAFWEDLVKISSEAHLEEDETEDHIDVSKIMDEALEDDQALSEEDKAYLARFKSETDLCPYCSAQMPVKPSANLLRHKVKLEAVSVPEPTTSNPSARKLGWQQHIDFCQLHHAETAIIPLGIRSGYPEIIEFGVLEQKLETGWIRDELDEIVRHPEKSAVFRDVQTQIEQIGKITWGGIKWQSKPENLEAVKPGYFGELGRTILINHFMSLRKWGYYPSLKSSDPHHPPSLTPLSWTEFLSHVLIPEASILLIMSNKGATTFTEKAYGEAKKIRKESVTYGNWKFREDDEDSQEILATLHENKEAKKERLKRYRREKTALKITSSIEISSQTDTDEIKEESLGGSSVIEVQTPKPRLNSKVNEEGDSALEVKSFMGPTDDRFFDSIKKDINNLANLNNTKDYEDTDVESDKENQIHQPGPSQASTQYSYDGLNDDLLLEAADGY</sequence>
<reference evidence="12" key="2">
    <citation type="submission" date="2013-07" db="EMBL/GenBank/DDBJ databases">
        <authorList>
            <consortium name="The Broad Institute Genome Sequencing Platform"/>
            <person name="Cuomo C."/>
            <person name="Litvintseva A."/>
            <person name="Chen Y."/>
            <person name="Heitman J."/>
            <person name="Sun S."/>
            <person name="Springer D."/>
            <person name="Dromer F."/>
            <person name="Young S.K."/>
            <person name="Zeng Q."/>
            <person name="Gargeya S."/>
            <person name="Fitzgerald M."/>
            <person name="Abouelleil A."/>
            <person name="Alvarado L."/>
            <person name="Berlin A.M."/>
            <person name="Chapman S.B."/>
            <person name="Dewar J."/>
            <person name="Goldberg J."/>
            <person name="Griggs A."/>
            <person name="Gujja S."/>
            <person name="Hansen M."/>
            <person name="Howarth C."/>
            <person name="Imamovic A."/>
            <person name="Larimer J."/>
            <person name="McCowan C."/>
            <person name="Murphy C."/>
            <person name="Pearson M."/>
            <person name="Priest M."/>
            <person name="Roberts A."/>
            <person name="Saif S."/>
            <person name="Shea T."/>
            <person name="Sykes S."/>
            <person name="Wortman J."/>
            <person name="Nusbaum C."/>
            <person name="Birren B."/>
        </authorList>
    </citation>
    <scope>NUCLEOTIDE SEQUENCE</scope>
    <source>
        <strain evidence="12">CBS 10737</strain>
    </source>
</reference>
<dbReference type="GO" id="GO:0005634">
    <property type="term" value="C:nucleus"/>
    <property type="evidence" value="ECO:0007669"/>
    <property type="project" value="UniProtKB-SubCell"/>
</dbReference>
<feature type="domain" description="Restriction of telomere capping protein 4 C-terminal" evidence="10">
    <location>
        <begin position="566"/>
        <end position="665"/>
    </location>
</feature>
<evidence type="ECO:0000256" key="1">
    <source>
        <dbReference type="ARBA" id="ARBA00002738"/>
    </source>
</evidence>
<evidence type="ECO:0000256" key="7">
    <source>
        <dbReference type="ARBA" id="ARBA00023242"/>
    </source>
</evidence>
<dbReference type="EMBL" id="KI894009">
    <property type="protein sequence ID" value="OCF51062.1"/>
    <property type="molecule type" value="Genomic_DNA"/>
</dbReference>
<dbReference type="GeneID" id="30171496"/>
<evidence type="ECO:0000313" key="12">
    <source>
        <dbReference type="EMBL" id="WWC68837.1"/>
    </source>
</evidence>
<reference evidence="11" key="3">
    <citation type="submission" date="2016-07" db="EMBL/GenBank/DDBJ databases">
        <title>Evolution of pathogenesis and genome organization in the Tremellales.</title>
        <authorList>
            <person name="Cuomo C."/>
            <person name="Litvintseva A."/>
            <person name="Heitman J."/>
            <person name="Chen Y."/>
            <person name="Sun S."/>
            <person name="Springer D."/>
            <person name="Dromer F."/>
            <person name="Young S."/>
            <person name="Zeng Q."/>
            <person name="Chapman S."/>
            <person name="Gujja S."/>
            <person name="Saif S."/>
            <person name="Birren B."/>
        </authorList>
    </citation>
    <scope>NUCLEOTIDE SEQUENCE</scope>
    <source>
        <strain evidence="11">CBS 10737</strain>
    </source>
</reference>
<feature type="compositionally biased region" description="Low complexity" evidence="9">
    <location>
        <begin position="76"/>
        <end position="97"/>
    </location>
</feature>
<dbReference type="AlphaFoldDB" id="A0A1B9I6C0"/>
<feature type="compositionally biased region" description="Basic and acidic residues" evidence="9">
    <location>
        <begin position="148"/>
        <end position="167"/>
    </location>
</feature>
<evidence type="ECO:0000256" key="5">
    <source>
        <dbReference type="ARBA" id="ARBA00015162"/>
    </source>
</evidence>
<feature type="compositionally biased region" description="Basic residues" evidence="9">
    <location>
        <begin position="304"/>
        <end position="313"/>
    </location>
</feature>
<evidence type="ECO:0000256" key="3">
    <source>
        <dbReference type="ARBA" id="ARBA00004496"/>
    </source>
</evidence>
<dbReference type="InterPro" id="IPR028094">
    <property type="entry name" value="RTC4_C"/>
</dbReference>
<evidence type="ECO:0000256" key="6">
    <source>
        <dbReference type="ARBA" id="ARBA00022490"/>
    </source>
</evidence>
<feature type="compositionally biased region" description="Low complexity" evidence="9">
    <location>
        <begin position="174"/>
        <end position="190"/>
    </location>
</feature>
<evidence type="ECO:0000256" key="8">
    <source>
        <dbReference type="SAM" id="Coils"/>
    </source>
</evidence>
<evidence type="ECO:0000256" key="2">
    <source>
        <dbReference type="ARBA" id="ARBA00004123"/>
    </source>
</evidence>
<feature type="coiled-coil region" evidence="8">
    <location>
        <begin position="679"/>
        <end position="706"/>
    </location>
</feature>
<protein>
    <recommendedName>
        <fullName evidence="5">Restriction of telomere capping protein 4</fullName>
    </recommendedName>
</protein>
<dbReference type="Pfam" id="PF14474">
    <property type="entry name" value="RTC4"/>
    <property type="match status" value="1"/>
</dbReference>
<dbReference type="GO" id="GO:0005737">
    <property type="term" value="C:cytoplasm"/>
    <property type="evidence" value="ECO:0007669"/>
    <property type="project" value="UniProtKB-SubCell"/>
</dbReference>
<gene>
    <name evidence="11" type="ORF">I206_03127</name>
    <name evidence="12" type="ORF">I206_102772</name>
</gene>
<keyword evidence="13" id="KW-1185">Reference proteome</keyword>
<proteinExistence type="inferred from homology"/>
<feature type="compositionally biased region" description="Polar residues" evidence="9">
    <location>
        <begin position="329"/>
        <end position="346"/>
    </location>
</feature>
<evidence type="ECO:0000256" key="9">
    <source>
        <dbReference type="SAM" id="MobiDB-lite"/>
    </source>
</evidence>
<name>A0A1B9I6C0_9TREE</name>
<dbReference type="OrthoDB" id="128308at2759"/>
<dbReference type="KEGG" id="kpin:30171496"/>
<dbReference type="EMBL" id="CP144521">
    <property type="protein sequence ID" value="WWC68837.1"/>
    <property type="molecule type" value="Genomic_DNA"/>
</dbReference>
<evidence type="ECO:0000256" key="4">
    <source>
        <dbReference type="ARBA" id="ARBA00009461"/>
    </source>
</evidence>
<evidence type="ECO:0000259" key="10">
    <source>
        <dbReference type="Pfam" id="PF14474"/>
    </source>
</evidence>
<comment type="function">
    <text evidence="1">May be involved in a process influencing telomere capping.</text>
</comment>
<keyword evidence="7" id="KW-0539">Nucleus</keyword>
<reference evidence="11" key="1">
    <citation type="submission" date="2013-07" db="EMBL/GenBank/DDBJ databases">
        <title>The Genome Sequence of Cryptococcus pinus CBS10737.</title>
        <authorList>
            <consortium name="The Broad Institute Genome Sequencing Platform"/>
            <person name="Cuomo C."/>
            <person name="Litvintseva A."/>
            <person name="Chen Y."/>
            <person name="Heitman J."/>
            <person name="Sun S."/>
            <person name="Springer D."/>
            <person name="Dromer F."/>
            <person name="Young S.K."/>
            <person name="Zeng Q."/>
            <person name="Gargeya S."/>
            <person name="Fitzgerald M."/>
            <person name="Abouelleil A."/>
            <person name="Alvarado L."/>
            <person name="Berlin A.M."/>
            <person name="Chapman S.B."/>
            <person name="Dewar J."/>
            <person name="Goldberg J."/>
            <person name="Griggs A."/>
            <person name="Gujja S."/>
            <person name="Hansen M."/>
            <person name="Howarth C."/>
            <person name="Imamovic A."/>
            <person name="Larimer J."/>
            <person name="McCowan C."/>
            <person name="Murphy C."/>
            <person name="Pearson M."/>
            <person name="Priest M."/>
            <person name="Roberts A."/>
            <person name="Saif S."/>
            <person name="Shea T."/>
            <person name="Sykes S."/>
            <person name="Wortman J."/>
            <person name="Nusbaum C."/>
            <person name="Birren B."/>
        </authorList>
    </citation>
    <scope>NUCLEOTIDE SEQUENCE [LARGE SCALE GENOMIC DNA]</scope>
    <source>
        <strain evidence="11">CBS 10737</strain>
    </source>
</reference>